<keyword evidence="2" id="KW-0227">DNA damage</keyword>
<dbReference type="Pfam" id="PF00817">
    <property type="entry name" value="IMS"/>
    <property type="match status" value="1"/>
</dbReference>
<evidence type="ECO:0000256" key="2">
    <source>
        <dbReference type="ARBA" id="ARBA00022763"/>
    </source>
</evidence>
<dbReference type="EMBL" id="BAABLD010000010">
    <property type="protein sequence ID" value="GAA5168127.1"/>
    <property type="molecule type" value="Genomic_DNA"/>
</dbReference>
<dbReference type="InterPro" id="IPR050356">
    <property type="entry name" value="SulA_CellDiv_inhibitor"/>
</dbReference>
<dbReference type="SUPFAM" id="SSF56672">
    <property type="entry name" value="DNA/RNA polymerases"/>
    <property type="match status" value="1"/>
</dbReference>
<evidence type="ECO:0000313" key="5">
    <source>
        <dbReference type="Proteomes" id="UP001500547"/>
    </source>
</evidence>
<dbReference type="InterPro" id="IPR001126">
    <property type="entry name" value="UmuC"/>
</dbReference>
<dbReference type="InterPro" id="IPR043502">
    <property type="entry name" value="DNA/RNA_pol_sf"/>
</dbReference>
<dbReference type="Gene3D" id="3.30.70.270">
    <property type="match status" value="1"/>
</dbReference>
<evidence type="ECO:0000259" key="3">
    <source>
        <dbReference type="Pfam" id="PF00817"/>
    </source>
</evidence>
<dbReference type="Gene3D" id="3.40.1170.60">
    <property type="match status" value="1"/>
</dbReference>
<comment type="similarity">
    <text evidence="1">Belongs to the DNA polymerase type-Y family.</text>
</comment>
<keyword evidence="5" id="KW-1185">Reference proteome</keyword>
<evidence type="ECO:0000313" key="4">
    <source>
        <dbReference type="EMBL" id="GAA5168127.1"/>
    </source>
</evidence>
<proteinExistence type="inferred from homology"/>
<organism evidence="4 5">
    <name type="scientific">Viridibacterium curvum</name>
    <dbReference type="NCBI Taxonomy" id="1101404"/>
    <lineage>
        <taxon>Bacteria</taxon>
        <taxon>Pseudomonadati</taxon>
        <taxon>Pseudomonadota</taxon>
        <taxon>Betaproteobacteria</taxon>
        <taxon>Rhodocyclales</taxon>
        <taxon>Rhodocyclaceae</taxon>
        <taxon>Viridibacterium</taxon>
    </lineage>
</organism>
<gene>
    <name evidence="4" type="ORF">GCM10025770_27670</name>
</gene>
<accession>A0ABP9QV63</accession>
<feature type="domain" description="UmuC" evidence="3">
    <location>
        <begin position="31"/>
        <end position="149"/>
    </location>
</feature>
<protein>
    <submittedName>
        <fullName evidence="4">DNA polymerase Y family protein</fullName>
    </submittedName>
</protein>
<dbReference type="PANTHER" id="PTHR35369:SF2">
    <property type="entry name" value="BLR3025 PROTEIN"/>
    <property type="match status" value="1"/>
</dbReference>
<evidence type="ECO:0000256" key="1">
    <source>
        <dbReference type="ARBA" id="ARBA00010945"/>
    </source>
</evidence>
<name>A0ABP9QV63_9RHOO</name>
<comment type="caution">
    <text evidence="4">The sequence shown here is derived from an EMBL/GenBank/DDBJ whole genome shotgun (WGS) entry which is preliminary data.</text>
</comment>
<dbReference type="RefSeq" id="WP_345533682.1">
    <property type="nucleotide sequence ID" value="NZ_BAABLD010000010.1"/>
</dbReference>
<reference evidence="5" key="1">
    <citation type="journal article" date="2019" name="Int. J. Syst. Evol. Microbiol.">
        <title>The Global Catalogue of Microorganisms (GCM) 10K type strain sequencing project: providing services to taxonomists for standard genome sequencing and annotation.</title>
        <authorList>
            <consortium name="The Broad Institute Genomics Platform"/>
            <consortium name="The Broad Institute Genome Sequencing Center for Infectious Disease"/>
            <person name="Wu L."/>
            <person name="Ma J."/>
        </authorList>
    </citation>
    <scope>NUCLEOTIDE SEQUENCE [LARGE SCALE GENOMIC DNA]</scope>
    <source>
        <strain evidence="5">JCM 18715</strain>
    </source>
</reference>
<dbReference type="InterPro" id="IPR043128">
    <property type="entry name" value="Rev_trsase/Diguanyl_cyclase"/>
</dbReference>
<dbReference type="Proteomes" id="UP001500547">
    <property type="component" value="Unassembled WGS sequence"/>
</dbReference>
<dbReference type="CDD" id="cd03468">
    <property type="entry name" value="PolY_like"/>
    <property type="match status" value="1"/>
</dbReference>
<dbReference type="PANTHER" id="PTHR35369">
    <property type="entry name" value="BLR3025 PROTEIN-RELATED"/>
    <property type="match status" value="1"/>
</dbReference>
<sequence length="483" mass="52304">MSAGAAPAVHALWLCLHCHRLPLEVFAQLGGPAVCVAQQRVLSANLQAEEGGIVQGMRLAAALSLLPGLVVFERDVVREQETLHGLACWAGGFSPHVHVAGADELLVEIGGCLRLFGGLRPLCQRMQQEITGQGFDVRMALAPTPRAAQWLARAGQSGVCLDAGRLQEALAPLPVGVLGLSQAGYDTLAALGVSHLEGLFALPRAGLARRFGVELPTWLAQALGEVPDLRAPFVFPETFTQKLELPAKVSLAPMLMFAARRLLASLSGWLAVRASGVSECSLLLLHEDGISPTRLVLAFAEPTRELARMERVLRERLDRCALVADVVWLVLEAKTPVVMPGSTAGLFAQSAAQALGPVVERLRARLGKDAVHGLTVREDHRPEHASAVVAQGTQADLQTGPPRPFWLLSEPRAIAERKEGLYYKGRLRRVAGPERIESGWWCEHAQGAGEDVRRDYYVAVSEAGEWLWIFRDKAGWWLHGVFA</sequence>